<keyword evidence="2" id="KW-0677">Repeat</keyword>
<dbReference type="SUPFAM" id="SSF81296">
    <property type="entry name" value="E set domains"/>
    <property type="match status" value="7"/>
</dbReference>
<dbReference type="Proteomes" id="UP001328107">
    <property type="component" value="Unassembled WGS sequence"/>
</dbReference>
<dbReference type="SUPFAM" id="SSF47576">
    <property type="entry name" value="Calponin-homology domain, CH-domain"/>
    <property type="match status" value="2"/>
</dbReference>
<dbReference type="GO" id="GO:0030036">
    <property type="term" value="P:actin cytoskeleton organization"/>
    <property type="evidence" value="ECO:0007669"/>
    <property type="project" value="InterPro"/>
</dbReference>
<organism evidence="7 8">
    <name type="scientific">Pristionchus mayeri</name>
    <dbReference type="NCBI Taxonomy" id="1317129"/>
    <lineage>
        <taxon>Eukaryota</taxon>
        <taxon>Metazoa</taxon>
        <taxon>Ecdysozoa</taxon>
        <taxon>Nematoda</taxon>
        <taxon>Chromadorea</taxon>
        <taxon>Rhabditida</taxon>
        <taxon>Rhabditina</taxon>
        <taxon>Diplogasteromorpha</taxon>
        <taxon>Diplogasteroidea</taxon>
        <taxon>Neodiplogasteridae</taxon>
        <taxon>Pristionchus</taxon>
    </lineage>
</organism>
<proteinExistence type="inferred from homology"/>
<feature type="region of interest" description="Disordered" evidence="5">
    <location>
        <begin position="426"/>
        <end position="453"/>
    </location>
</feature>
<feature type="region of interest" description="Disordered" evidence="5">
    <location>
        <begin position="1403"/>
        <end position="1664"/>
    </location>
</feature>
<reference evidence="8" key="1">
    <citation type="submission" date="2022-10" db="EMBL/GenBank/DDBJ databases">
        <title>Genome assembly of Pristionchus species.</title>
        <authorList>
            <person name="Yoshida K."/>
            <person name="Sommer R.J."/>
        </authorList>
    </citation>
    <scope>NUCLEOTIDE SEQUENCE [LARGE SCALE GENOMIC DNA]</scope>
    <source>
        <strain evidence="8">RS5460</strain>
    </source>
</reference>
<evidence type="ECO:0000256" key="3">
    <source>
        <dbReference type="ARBA" id="ARBA00023203"/>
    </source>
</evidence>
<dbReference type="PROSITE" id="PS50194">
    <property type="entry name" value="FILAMIN_REPEAT"/>
    <property type="match status" value="7"/>
</dbReference>
<evidence type="ECO:0000256" key="1">
    <source>
        <dbReference type="ARBA" id="ARBA00009238"/>
    </source>
</evidence>
<feature type="compositionally biased region" description="Pro residues" evidence="5">
    <location>
        <begin position="1356"/>
        <end position="1365"/>
    </location>
</feature>
<dbReference type="SMART" id="SM00557">
    <property type="entry name" value="IG_FLMN"/>
    <property type="match status" value="6"/>
</dbReference>
<dbReference type="PROSITE" id="PS00020">
    <property type="entry name" value="ACTININ_2"/>
    <property type="match status" value="1"/>
</dbReference>
<feature type="domain" description="Calponin-homology (CH)" evidence="6">
    <location>
        <begin position="116"/>
        <end position="219"/>
    </location>
</feature>
<feature type="compositionally biased region" description="Polar residues" evidence="5">
    <location>
        <begin position="474"/>
        <end position="486"/>
    </location>
</feature>
<dbReference type="InterPro" id="IPR014756">
    <property type="entry name" value="Ig_E-set"/>
</dbReference>
<feature type="repeat" description="Filamin" evidence="4">
    <location>
        <begin position="333"/>
        <end position="414"/>
    </location>
</feature>
<protein>
    <recommendedName>
        <fullName evidence="6">Calponin-homology (CH) domain-containing protein</fullName>
    </recommendedName>
</protein>
<feature type="domain" description="Calponin-homology (CH)" evidence="6">
    <location>
        <begin position="4"/>
        <end position="109"/>
    </location>
</feature>
<feature type="compositionally biased region" description="Basic and acidic residues" evidence="5">
    <location>
        <begin position="1554"/>
        <end position="1574"/>
    </location>
</feature>
<feature type="compositionally biased region" description="Basic and acidic residues" evidence="5">
    <location>
        <begin position="1412"/>
        <end position="1437"/>
    </location>
</feature>
<dbReference type="PROSITE" id="PS00019">
    <property type="entry name" value="ACTININ_1"/>
    <property type="match status" value="1"/>
</dbReference>
<dbReference type="PROSITE" id="PS50021">
    <property type="entry name" value="CH"/>
    <property type="match status" value="2"/>
</dbReference>
<evidence type="ECO:0000259" key="6">
    <source>
        <dbReference type="PROSITE" id="PS50021"/>
    </source>
</evidence>
<feature type="compositionally biased region" description="Basic and acidic residues" evidence="5">
    <location>
        <begin position="1469"/>
        <end position="1481"/>
    </location>
</feature>
<evidence type="ECO:0000256" key="2">
    <source>
        <dbReference type="ARBA" id="ARBA00022737"/>
    </source>
</evidence>
<dbReference type="InterPro" id="IPR044801">
    <property type="entry name" value="Filamin"/>
</dbReference>
<keyword evidence="3" id="KW-0009">Actin-binding</keyword>
<dbReference type="Gene3D" id="2.60.40.10">
    <property type="entry name" value="Immunoglobulins"/>
    <property type="match status" value="7"/>
</dbReference>
<evidence type="ECO:0000313" key="8">
    <source>
        <dbReference type="Proteomes" id="UP001328107"/>
    </source>
</evidence>
<feature type="compositionally biased region" description="Basic and acidic residues" evidence="5">
    <location>
        <begin position="1729"/>
        <end position="1742"/>
    </location>
</feature>
<dbReference type="PANTHER" id="PTHR38537:SF16">
    <property type="entry name" value="CALPONIN-HOMOLOGY (CH) DOMAIN-CONTAINING PROTEIN"/>
    <property type="match status" value="1"/>
</dbReference>
<feature type="region of interest" description="Disordered" evidence="5">
    <location>
        <begin position="1120"/>
        <end position="1380"/>
    </location>
</feature>
<dbReference type="InterPro" id="IPR017868">
    <property type="entry name" value="Filamin/ABP280_repeat-like"/>
</dbReference>
<dbReference type="SMART" id="SM00033">
    <property type="entry name" value="CH"/>
    <property type="match status" value="3"/>
</dbReference>
<dbReference type="InterPro" id="IPR001298">
    <property type="entry name" value="Filamin/ABP280_rpt"/>
</dbReference>
<feature type="compositionally biased region" description="Basic and acidic residues" evidence="5">
    <location>
        <begin position="1774"/>
        <end position="1801"/>
    </location>
</feature>
<feature type="region of interest" description="Disordered" evidence="5">
    <location>
        <begin position="1729"/>
        <end position="1832"/>
    </location>
</feature>
<dbReference type="InterPro" id="IPR001589">
    <property type="entry name" value="Actinin_actin-bd_CS"/>
</dbReference>
<name>A0AAN4Z5T2_9BILA</name>
<feature type="compositionally biased region" description="Basic and acidic residues" evidence="5">
    <location>
        <begin position="1809"/>
        <end position="1832"/>
    </location>
</feature>
<comment type="similarity">
    <text evidence="1">Belongs to the filamin family.</text>
</comment>
<feature type="region of interest" description="Disordered" evidence="5">
    <location>
        <begin position="468"/>
        <end position="510"/>
    </location>
</feature>
<keyword evidence="8" id="KW-1185">Reference proteome</keyword>
<feature type="repeat" description="Filamin" evidence="4">
    <location>
        <begin position="696"/>
        <end position="790"/>
    </location>
</feature>
<feature type="compositionally biased region" description="Polar residues" evidence="5">
    <location>
        <begin position="1225"/>
        <end position="1257"/>
    </location>
</feature>
<dbReference type="EMBL" id="BTRK01000001">
    <property type="protein sequence ID" value="GMR33659.1"/>
    <property type="molecule type" value="Genomic_DNA"/>
</dbReference>
<feature type="repeat" description="Filamin" evidence="4">
    <location>
        <begin position="525"/>
        <end position="606"/>
    </location>
</feature>
<dbReference type="InterPro" id="IPR001715">
    <property type="entry name" value="CH_dom"/>
</dbReference>
<feature type="compositionally biased region" description="Basic and acidic residues" evidence="5">
    <location>
        <begin position="1342"/>
        <end position="1354"/>
    </location>
</feature>
<dbReference type="InterPro" id="IPR013783">
    <property type="entry name" value="Ig-like_fold"/>
</dbReference>
<feature type="compositionally biased region" description="Polar residues" evidence="5">
    <location>
        <begin position="1485"/>
        <end position="1502"/>
    </location>
</feature>
<feature type="compositionally biased region" description="Basic and acidic residues" evidence="5">
    <location>
        <begin position="1593"/>
        <end position="1664"/>
    </location>
</feature>
<feature type="compositionally biased region" description="Low complexity" evidence="5">
    <location>
        <begin position="1258"/>
        <end position="1279"/>
    </location>
</feature>
<feature type="compositionally biased region" description="Basic and acidic residues" evidence="5">
    <location>
        <begin position="1196"/>
        <end position="1224"/>
    </location>
</feature>
<evidence type="ECO:0000313" key="7">
    <source>
        <dbReference type="EMBL" id="GMR33659.1"/>
    </source>
</evidence>
<sequence>MSESIQTRTFTNWLNLQLDSELFVHDLSIDLADGQRLIAIVERLQKKRCTGKIYTVSPTEMQCTMNVQMALDALREDGMRLVNIAAKDIVDGDLKVVLSLVWLLIQRYHIASRTKIPAKKLIMAWVQSVLPDFTITNFRSAWNDGRALSALLEYCQPGLCPEWRGLPQYEGLLTCDRALDLADRYLDVPRILSARDLHDEQLDEQSLLTYLAYFVRVYGPGYAATLVRAQELLGDLHIPDLSTTWADGYQLSLLVESVGGSIPLEMHFDTRADWVQNVESALASSEQLGIRSLVSAEDIVDGRASDHLGVMSLVAALCSLNGSSAFPVTQSFQNQQVNIDLAFGEGEEVRVDDLSVEVLGPSSSLLSHADLSLRKARTRSGVVLSLIPTEIGPHQVRIFCQGEELPSSPVALQVLPLPASAPALTVEASSSSRRGEPESLASTALPSPSVDENHVSFAERRAAILQKLEPSHPQVFQPTRELTTTAPIQKPTRPPQPPPTGVGSRREPEEIDYDMPPSGLVSFSGLSEPCPVGSIVEVVINAHGESAAGAVQVEAISPSGMKQKCNVRHSDTHYTATFTPHEVGSWKIGILYDNEHINESPFDCKVFDATQVNVYGLNVGLVGQQLKFSVNTAQAGNGDLEVSAVRLGQIIPSEVHHQGDKSSGIYTVSFTPEGAGQYNIHVLFNKMQVKGSPFILDIADASSVSVYGDNLKVASVDKLSSFIIHAVNASVKDITVSIVAPSGKQKLARIAQIDAETFRAEWKAVEAGEHQIDVRLYDQSVYEEPITCNVGDPDLVTVKGMPRRILTKNIGQEHGFEIDASAAGSGNLEIMINGGRVPCRVRELGSRSYLALFTPGERTPHTVELRFNGEEVRGNPWHIHIEDGEEDVVGARHDRSMSPRSRSIYSEISGSGLVRAAVGKNSSFDITGDSIELDDIKAVVTTPDGREVPVRITPRGVGKFSAEYRIHEVGEHQLNVWIAGRKVDTSPLYIAGYSSERVRLEPIGGGVPGQPVQFVVDAVDAGKGQLEISVNQGRVPNNVQMQGAGRCLVTFIPQQPGTYVIDVTFNGELVHGCPIRVEILPKQVGQQVVAPLHTTSTTYETTSSSFQPGAAIAGSTVLGASAAGPRSPTSPTLLRAARQREHEGTPRSASLLRDIGSSSSGAARYESAGFRGASYSPRRGDAYSPDLSYTSPVSTLRREQLDREREYAGVHHEGDRQPPSRHYAETTTTYRTDSPQGMLSRTTDLPPSRQLGSYQPMSSASSATTVQTAVHRSSRSPSPRGRRPIEQMDPLAAEAERESRRGAWQRDAPASERGVGYTVAAYGERMGEGGRNESPTFQQMKQRFERRDEEERTPAGRPPPRPITPPRDFEIEEEKKPGFIEKIVEKSKDFTEAVEDEVDKAKETLSHFFHRDHKDEKKGREPLEDRMMQSPERDTSPSRRARIAGRPSTPPRDFSPSRSPLLRTTMPHPDAHRAGATEGLERTPFYTSYEESGTTYRRSMSPQDEFRSTRDRSAEYRTPHMFVETETERTVSPTGDEVRETTTTRTTTYSVSPRAREVDVHITRNSDVIRHPEARSPLPGHDYQAKLMGSSSTREEMDRPSARRDPSIEEHRYPDTSLRRVQTEAKDKMRETAVRAGDRFMRTQSEEKVDQHHVREPSDGDGHLRRTDEVERIYDDVPRYETRESTTVTRREEPRIESITRRDDLPQSRFEPAVAGIGRDFETTKKYETREETTTTARREEVPTGGFARGVEERRGYEARDPGFATTTTTTTVTRREEPTTVTRQEPRVDRYETTTRREEEVPAGARAGETRTTDRYETRREDTVHFGTTER</sequence>
<accession>A0AAN4Z5T2</accession>
<evidence type="ECO:0000256" key="5">
    <source>
        <dbReference type="SAM" id="MobiDB-lite"/>
    </source>
</evidence>
<dbReference type="Gene3D" id="1.10.418.10">
    <property type="entry name" value="Calponin-like domain"/>
    <property type="match status" value="3"/>
</dbReference>
<evidence type="ECO:0000256" key="4">
    <source>
        <dbReference type="PROSITE-ProRule" id="PRU00087"/>
    </source>
</evidence>
<dbReference type="PANTHER" id="PTHR38537">
    <property type="entry name" value="JITTERBUG, ISOFORM N"/>
    <property type="match status" value="1"/>
</dbReference>
<feature type="repeat" description="Filamin" evidence="4">
    <location>
        <begin position="898"/>
        <end position="983"/>
    </location>
</feature>
<feature type="compositionally biased region" description="Basic and acidic residues" evidence="5">
    <location>
        <begin position="1750"/>
        <end position="1761"/>
    </location>
</feature>
<feature type="compositionally biased region" description="Basic and acidic residues" evidence="5">
    <location>
        <begin position="1504"/>
        <end position="1518"/>
    </location>
</feature>
<feature type="compositionally biased region" description="Basic and acidic residues" evidence="5">
    <location>
        <begin position="1367"/>
        <end position="1380"/>
    </location>
</feature>
<gene>
    <name evidence="7" type="ORF">PMAYCL1PPCAC_03854</name>
</gene>
<feature type="repeat" description="Filamin" evidence="4">
    <location>
        <begin position="616"/>
        <end position="698"/>
    </location>
</feature>
<feature type="repeat" description="Filamin" evidence="4">
    <location>
        <begin position="980"/>
        <end position="1079"/>
    </location>
</feature>
<dbReference type="GO" id="GO:0051015">
    <property type="term" value="F:actin filament binding"/>
    <property type="evidence" value="ECO:0007669"/>
    <property type="project" value="InterPro"/>
</dbReference>
<dbReference type="Pfam" id="PF00630">
    <property type="entry name" value="Filamin"/>
    <property type="match status" value="6"/>
</dbReference>
<feature type="non-terminal residue" evidence="7">
    <location>
        <position position="1832"/>
    </location>
</feature>
<dbReference type="Pfam" id="PF00307">
    <property type="entry name" value="CH"/>
    <property type="match status" value="3"/>
</dbReference>
<feature type="repeat" description="Filamin" evidence="4">
    <location>
        <begin position="788"/>
        <end position="881"/>
    </location>
</feature>
<comment type="caution">
    <text evidence="7">The sequence shown here is derived from an EMBL/GenBank/DDBJ whole genome shotgun (WGS) entry which is preliminary data.</text>
</comment>
<dbReference type="InterPro" id="IPR036872">
    <property type="entry name" value="CH_dom_sf"/>
</dbReference>